<proteinExistence type="inferred from homology"/>
<evidence type="ECO:0000256" key="8">
    <source>
        <dbReference type="ARBA" id="ARBA00035676"/>
    </source>
</evidence>
<comment type="similarity">
    <text evidence="2">Belongs to the class-IV pyridoxal-phosphate-dependent aminotransferase family.</text>
</comment>
<dbReference type="InterPro" id="IPR043131">
    <property type="entry name" value="BCAT-like_N"/>
</dbReference>
<evidence type="ECO:0000313" key="12">
    <source>
        <dbReference type="Proteomes" id="UP001058461"/>
    </source>
</evidence>
<evidence type="ECO:0000256" key="1">
    <source>
        <dbReference type="ARBA" id="ARBA00001933"/>
    </source>
</evidence>
<dbReference type="SUPFAM" id="SSF56752">
    <property type="entry name" value="D-aminoacid aminotransferase-like PLP-dependent enzymes"/>
    <property type="match status" value="1"/>
</dbReference>
<gene>
    <name evidence="11" type="primary">pabC</name>
    <name evidence="11" type="ORF">KDW95_07665</name>
</gene>
<comment type="pathway">
    <text evidence="7">Cofactor biosynthesis; tetrahydrofolate biosynthesis; 4-aminobenzoate from chorismate: step 2/2.</text>
</comment>
<keyword evidence="12" id="KW-1185">Reference proteome</keyword>
<keyword evidence="5" id="KW-0289">Folate biosynthesis</keyword>
<dbReference type="InterPro" id="IPR017824">
    <property type="entry name" value="Aminodeoxychorismate_lyase_IV"/>
</dbReference>
<dbReference type="EMBL" id="CP073347">
    <property type="protein sequence ID" value="UTW13511.1"/>
    <property type="molecule type" value="Genomic_DNA"/>
</dbReference>
<dbReference type="RefSeq" id="WP_255855702.1">
    <property type="nucleotide sequence ID" value="NZ_CP073347.1"/>
</dbReference>
<evidence type="ECO:0000256" key="10">
    <source>
        <dbReference type="NCBIfam" id="TIGR03461"/>
    </source>
</evidence>
<dbReference type="Gene3D" id="3.20.10.10">
    <property type="entry name" value="D-amino Acid Aminotransferase, subunit A, domain 2"/>
    <property type="match status" value="1"/>
</dbReference>
<evidence type="ECO:0000256" key="9">
    <source>
        <dbReference type="ARBA" id="ARBA00049529"/>
    </source>
</evidence>
<dbReference type="NCBIfam" id="TIGR03461">
    <property type="entry name" value="pabC_Proteo"/>
    <property type="match status" value="1"/>
</dbReference>
<evidence type="ECO:0000256" key="3">
    <source>
        <dbReference type="ARBA" id="ARBA00011738"/>
    </source>
</evidence>
<protein>
    <recommendedName>
        <fullName evidence="8 10">Aminodeoxychorismate lyase</fullName>
        <ecNumber evidence="8 10">4.1.3.38</ecNumber>
    </recommendedName>
</protein>
<dbReference type="PANTHER" id="PTHR42743:SF2">
    <property type="entry name" value="AMINODEOXYCHORISMATE LYASE"/>
    <property type="match status" value="1"/>
</dbReference>
<name>A0ABY5HNR5_9GAMM</name>
<dbReference type="EC" id="4.1.3.38" evidence="8 10"/>
<dbReference type="InterPro" id="IPR036038">
    <property type="entry name" value="Aminotransferase-like"/>
</dbReference>
<evidence type="ECO:0000256" key="4">
    <source>
        <dbReference type="ARBA" id="ARBA00022898"/>
    </source>
</evidence>
<evidence type="ECO:0000256" key="6">
    <source>
        <dbReference type="ARBA" id="ARBA00023239"/>
    </source>
</evidence>
<dbReference type="NCBIfam" id="NF004761">
    <property type="entry name" value="PRK06092.1"/>
    <property type="match status" value="1"/>
</dbReference>
<dbReference type="Proteomes" id="UP001058461">
    <property type="component" value="Chromosome"/>
</dbReference>
<comment type="catalytic activity">
    <reaction evidence="9">
        <text>4-amino-4-deoxychorismate = 4-aminobenzoate + pyruvate + H(+)</text>
        <dbReference type="Rhea" id="RHEA:16201"/>
        <dbReference type="ChEBI" id="CHEBI:15361"/>
        <dbReference type="ChEBI" id="CHEBI:15378"/>
        <dbReference type="ChEBI" id="CHEBI:17836"/>
        <dbReference type="ChEBI" id="CHEBI:58406"/>
        <dbReference type="EC" id="4.1.3.38"/>
    </reaction>
</comment>
<organism evidence="11 12">
    <name type="scientific">Marinobacterium rhizophilum</name>
    <dbReference type="NCBI Taxonomy" id="420402"/>
    <lineage>
        <taxon>Bacteria</taxon>
        <taxon>Pseudomonadati</taxon>
        <taxon>Pseudomonadota</taxon>
        <taxon>Gammaproteobacteria</taxon>
        <taxon>Oceanospirillales</taxon>
        <taxon>Oceanospirillaceae</taxon>
        <taxon>Marinobacterium</taxon>
    </lineage>
</organism>
<dbReference type="CDD" id="cd01559">
    <property type="entry name" value="ADCL_like"/>
    <property type="match status" value="1"/>
</dbReference>
<comment type="subunit">
    <text evidence="3">Homodimer.</text>
</comment>
<dbReference type="Pfam" id="PF01063">
    <property type="entry name" value="Aminotran_4"/>
    <property type="match status" value="1"/>
</dbReference>
<evidence type="ECO:0000256" key="7">
    <source>
        <dbReference type="ARBA" id="ARBA00035633"/>
    </source>
</evidence>
<reference evidence="11" key="1">
    <citation type="submission" date="2021-04" db="EMBL/GenBank/DDBJ databases">
        <title>Oceanospirillales bacteria with DddD are important DMSP degraders in coastal seawater.</title>
        <authorList>
            <person name="Liu J."/>
        </authorList>
    </citation>
    <scope>NUCLEOTIDE SEQUENCE</scope>
    <source>
        <strain evidence="11">D13-1</strain>
    </source>
</reference>
<dbReference type="InterPro" id="IPR001544">
    <property type="entry name" value="Aminotrans_IV"/>
</dbReference>
<comment type="cofactor">
    <cofactor evidence="1">
        <name>pyridoxal 5'-phosphate</name>
        <dbReference type="ChEBI" id="CHEBI:597326"/>
    </cofactor>
</comment>
<evidence type="ECO:0000256" key="2">
    <source>
        <dbReference type="ARBA" id="ARBA00009320"/>
    </source>
</evidence>
<dbReference type="PANTHER" id="PTHR42743">
    <property type="entry name" value="AMINO-ACID AMINOTRANSFERASE"/>
    <property type="match status" value="1"/>
</dbReference>
<accession>A0ABY5HNR5</accession>
<sequence>MNSPPFTLVNGVPADSVAVTDRGLAYGDGLFETVQLRLGRPLLLNLHLARLRLGCERLALDAPALLTDLQSDLAQLAQLCNLQDYGVLKILITRGSGGRGYLPVTGMSCTRILMLSVMPDYPDHPAEAGVRVRWCDMTLALNPRLAGIKHLNRLEQVLARSEWNDPSIREGLLCDTEGHVVEGTMSNLLWVSAGILYAPLLDRCGVAGVIRTRLLVLAAGAGIAIVEGRFAKSELEQADEVMLCNSLIDIWPVVALGNRHWPTGPVTRQLQSLLAEDYLAC</sequence>
<dbReference type="InterPro" id="IPR050571">
    <property type="entry name" value="Class-IV_PLP-Dep_Aminotrnsfr"/>
</dbReference>
<evidence type="ECO:0000313" key="11">
    <source>
        <dbReference type="EMBL" id="UTW13511.1"/>
    </source>
</evidence>
<dbReference type="Gene3D" id="3.30.470.10">
    <property type="match status" value="1"/>
</dbReference>
<dbReference type="InterPro" id="IPR043132">
    <property type="entry name" value="BCAT-like_C"/>
</dbReference>
<keyword evidence="6 11" id="KW-0456">Lyase</keyword>
<keyword evidence="4" id="KW-0663">Pyridoxal phosphate</keyword>
<evidence type="ECO:0000256" key="5">
    <source>
        <dbReference type="ARBA" id="ARBA00022909"/>
    </source>
</evidence>
<dbReference type="GO" id="GO:0008696">
    <property type="term" value="F:4-amino-4-deoxychorismate lyase activity"/>
    <property type="evidence" value="ECO:0007669"/>
    <property type="project" value="UniProtKB-EC"/>
</dbReference>